<sequence>PDMDLAKTWQSMTSIKELWKDLDIIKKHVDDVYAKWRSTPSSPDKVKQRRLACSKVFNSSPTPAELRLLKDEALISRLRASYAYVTYQGPDREHCFAFEMAFRELCHMKANAGTNQAKTMTRGFYDRMKL</sequence>
<comment type="caution">
    <text evidence="1">The sequence shown here is derived from an EMBL/GenBank/DDBJ whole genome shotgun (WGS) entry which is preliminary data.</text>
</comment>
<keyword evidence="2" id="KW-1185">Reference proteome</keyword>
<organism evidence="1 2">
    <name type="scientific">Armillaria luteobubalina</name>
    <dbReference type="NCBI Taxonomy" id="153913"/>
    <lineage>
        <taxon>Eukaryota</taxon>
        <taxon>Fungi</taxon>
        <taxon>Dikarya</taxon>
        <taxon>Basidiomycota</taxon>
        <taxon>Agaricomycotina</taxon>
        <taxon>Agaricomycetes</taxon>
        <taxon>Agaricomycetidae</taxon>
        <taxon>Agaricales</taxon>
        <taxon>Marasmiineae</taxon>
        <taxon>Physalacriaceae</taxon>
        <taxon>Armillaria</taxon>
    </lineage>
</organism>
<evidence type="ECO:0000313" key="1">
    <source>
        <dbReference type="EMBL" id="KAK0477233.1"/>
    </source>
</evidence>
<reference evidence="1" key="1">
    <citation type="submission" date="2023-06" db="EMBL/GenBank/DDBJ databases">
        <authorList>
            <consortium name="Lawrence Berkeley National Laboratory"/>
            <person name="Ahrendt S."/>
            <person name="Sahu N."/>
            <person name="Indic B."/>
            <person name="Wong-Bajracharya J."/>
            <person name="Merenyi Z."/>
            <person name="Ke H.-M."/>
            <person name="Monk M."/>
            <person name="Kocsube S."/>
            <person name="Drula E."/>
            <person name="Lipzen A."/>
            <person name="Balint B."/>
            <person name="Henrissat B."/>
            <person name="Andreopoulos B."/>
            <person name="Martin F.M."/>
            <person name="Harder C.B."/>
            <person name="Rigling D."/>
            <person name="Ford K.L."/>
            <person name="Foster G.D."/>
            <person name="Pangilinan J."/>
            <person name="Papanicolaou A."/>
            <person name="Barry K."/>
            <person name="LaButti K."/>
            <person name="Viragh M."/>
            <person name="Koriabine M."/>
            <person name="Yan M."/>
            <person name="Riley R."/>
            <person name="Champramary S."/>
            <person name="Plett K.L."/>
            <person name="Tsai I.J."/>
            <person name="Slot J."/>
            <person name="Sipos G."/>
            <person name="Plett J."/>
            <person name="Nagy L.G."/>
            <person name="Grigoriev I.V."/>
        </authorList>
    </citation>
    <scope>NUCLEOTIDE SEQUENCE</scope>
    <source>
        <strain evidence="1">HWK02</strain>
    </source>
</reference>
<protein>
    <submittedName>
        <fullName evidence="1">Uncharacterized protein</fullName>
    </submittedName>
</protein>
<dbReference type="EMBL" id="JAUEPU010000111">
    <property type="protein sequence ID" value="KAK0477233.1"/>
    <property type="molecule type" value="Genomic_DNA"/>
</dbReference>
<name>A0AA39P5E4_9AGAR</name>
<gene>
    <name evidence="1" type="ORF">EDD18DRAFT_1042793</name>
</gene>
<dbReference type="AlphaFoldDB" id="A0AA39P5E4"/>
<accession>A0AA39P5E4</accession>
<feature type="non-terminal residue" evidence="1">
    <location>
        <position position="1"/>
    </location>
</feature>
<feature type="non-terminal residue" evidence="1">
    <location>
        <position position="130"/>
    </location>
</feature>
<evidence type="ECO:0000313" key="2">
    <source>
        <dbReference type="Proteomes" id="UP001175228"/>
    </source>
</evidence>
<proteinExistence type="predicted"/>
<dbReference type="Proteomes" id="UP001175228">
    <property type="component" value="Unassembled WGS sequence"/>
</dbReference>